<dbReference type="Gene3D" id="3.40.50.150">
    <property type="entry name" value="Vaccinia Virus protein VP39"/>
    <property type="match status" value="1"/>
</dbReference>
<dbReference type="Proteomes" id="UP000318017">
    <property type="component" value="Chromosome"/>
</dbReference>
<name>A0A518GEV0_9BACT</name>
<sequence>MKLFDRDRLFGWLRSVGSVDWANQLETLTHERFTAASHGDLPRWQQAWAALPKPAKFEMHAISDAVQVIGELSETELVEVRERLMEFHPWRKGPFQILGTTIDTEWRSNLKWDRLASAFDFTGKSVLDIGCGNGYYGWRMLAAGAQWVVGCDPTWLSIMQFEVLRKYADADERHFILPLKDTDLPPNPHRFDVVCSMGVLYHRTSPIDHLQTLASALKSDGELVLETLIVDSEHATVLVPADRYAKMRNVWFLPSLSMLRIWLQRTGFEEVCVVSDALTRVSEQRGTRWMRFESLVDFLDPSDCSRTLEGYPAPRRALLTARRR</sequence>
<dbReference type="InterPro" id="IPR029063">
    <property type="entry name" value="SAM-dependent_MTases_sf"/>
</dbReference>
<dbReference type="PANTHER" id="PTHR43464:SF95">
    <property type="entry name" value="TRNA U34 CARBOXYMETHYLTRANSFERASE"/>
    <property type="match status" value="1"/>
</dbReference>
<dbReference type="GO" id="GO:0008168">
    <property type="term" value="F:methyltransferase activity"/>
    <property type="evidence" value="ECO:0007669"/>
    <property type="project" value="UniProtKB-KW"/>
</dbReference>
<gene>
    <name evidence="3" type="primary">cmoB</name>
    <name evidence="3" type="ORF">Q31a_54670</name>
</gene>
<keyword evidence="2" id="KW-0819">tRNA processing</keyword>
<keyword evidence="4" id="KW-1185">Reference proteome</keyword>
<dbReference type="RefSeq" id="WP_197355641.1">
    <property type="nucleotide sequence ID" value="NZ_CP036298.1"/>
</dbReference>
<keyword evidence="3" id="KW-0489">Methyltransferase</keyword>
<dbReference type="HAMAP" id="MF_01590">
    <property type="entry name" value="tRNA_carboxymethyltr_CmoB"/>
    <property type="match status" value="1"/>
</dbReference>
<dbReference type="EMBL" id="CP036298">
    <property type="protein sequence ID" value="QDV27080.1"/>
    <property type="molecule type" value="Genomic_DNA"/>
</dbReference>
<dbReference type="KEGG" id="ahel:Q31a_54670"/>
<evidence type="ECO:0000256" key="2">
    <source>
        <dbReference type="ARBA" id="ARBA00022694"/>
    </source>
</evidence>
<dbReference type="AlphaFoldDB" id="A0A518GEV0"/>
<protein>
    <submittedName>
        <fullName evidence="3">tRNA (Mo5U34)-methyltransferase</fullName>
        <ecNumber evidence="3">2.1.1.-</ecNumber>
    </submittedName>
</protein>
<evidence type="ECO:0000256" key="1">
    <source>
        <dbReference type="ARBA" id="ARBA00022679"/>
    </source>
</evidence>
<proteinExistence type="inferred from homology"/>
<dbReference type="GO" id="GO:0032259">
    <property type="term" value="P:methylation"/>
    <property type="evidence" value="ECO:0007669"/>
    <property type="project" value="UniProtKB-KW"/>
</dbReference>
<accession>A0A518GEV0</accession>
<evidence type="ECO:0000313" key="3">
    <source>
        <dbReference type="EMBL" id="QDV27080.1"/>
    </source>
</evidence>
<dbReference type="PANTHER" id="PTHR43464">
    <property type="entry name" value="METHYLTRANSFERASE"/>
    <property type="match status" value="1"/>
</dbReference>
<dbReference type="NCBIfam" id="TIGR00452">
    <property type="entry name" value="tRNA 5-methoxyuridine(34)/uridine 5-oxyacetic acid(34) synthase CmoB"/>
    <property type="match status" value="1"/>
</dbReference>
<reference evidence="3 4" key="1">
    <citation type="submission" date="2019-02" db="EMBL/GenBank/DDBJ databases">
        <title>Deep-cultivation of Planctomycetes and their phenomic and genomic characterization uncovers novel biology.</title>
        <authorList>
            <person name="Wiegand S."/>
            <person name="Jogler M."/>
            <person name="Boedeker C."/>
            <person name="Pinto D."/>
            <person name="Vollmers J."/>
            <person name="Rivas-Marin E."/>
            <person name="Kohn T."/>
            <person name="Peeters S.H."/>
            <person name="Heuer A."/>
            <person name="Rast P."/>
            <person name="Oberbeckmann S."/>
            <person name="Bunk B."/>
            <person name="Jeske O."/>
            <person name="Meyerdierks A."/>
            <person name="Storesund J.E."/>
            <person name="Kallscheuer N."/>
            <person name="Luecker S."/>
            <person name="Lage O.M."/>
            <person name="Pohl T."/>
            <person name="Merkel B.J."/>
            <person name="Hornburger P."/>
            <person name="Mueller R.-W."/>
            <person name="Bruemmer F."/>
            <person name="Labrenz M."/>
            <person name="Spormann A.M."/>
            <person name="Op den Camp H."/>
            <person name="Overmann J."/>
            <person name="Amann R."/>
            <person name="Jetten M.S.M."/>
            <person name="Mascher T."/>
            <person name="Medema M.H."/>
            <person name="Devos D.P."/>
            <person name="Kaster A.-K."/>
            <person name="Ovreas L."/>
            <person name="Rohde M."/>
            <person name="Galperin M.Y."/>
            <person name="Jogler C."/>
        </authorList>
    </citation>
    <scope>NUCLEOTIDE SEQUENCE [LARGE SCALE GENOMIC DNA]</scope>
    <source>
        <strain evidence="3 4">Q31a</strain>
    </source>
</reference>
<dbReference type="GO" id="GO:0002098">
    <property type="term" value="P:tRNA wobble uridine modification"/>
    <property type="evidence" value="ECO:0007669"/>
    <property type="project" value="InterPro"/>
</dbReference>
<dbReference type="NCBIfam" id="NF011650">
    <property type="entry name" value="PRK15068.1"/>
    <property type="match status" value="1"/>
</dbReference>
<dbReference type="InterPro" id="IPR010017">
    <property type="entry name" value="CmoB"/>
</dbReference>
<keyword evidence="1 3" id="KW-0808">Transferase</keyword>
<evidence type="ECO:0000313" key="4">
    <source>
        <dbReference type="Proteomes" id="UP000318017"/>
    </source>
</evidence>
<dbReference type="EC" id="2.1.1.-" evidence="3"/>
<dbReference type="GO" id="GO:0016765">
    <property type="term" value="F:transferase activity, transferring alkyl or aryl (other than methyl) groups"/>
    <property type="evidence" value="ECO:0007669"/>
    <property type="project" value="InterPro"/>
</dbReference>
<dbReference type="SUPFAM" id="SSF53335">
    <property type="entry name" value="S-adenosyl-L-methionine-dependent methyltransferases"/>
    <property type="match status" value="1"/>
</dbReference>
<dbReference type="Pfam" id="PF08003">
    <property type="entry name" value="Methyltransf_9"/>
    <property type="match status" value="1"/>
</dbReference>
<organism evidence="3 4">
    <name type="scientific">Aureliella helgolandensis</name>
    <dbReference type="NCBI Taxonomy" id="2527968"/>
    <lineage>
        <taxon>Bacteria</taxon>
        <taxon>Pseudomonadati</taxon>
        <taxon>Planctomycetota</taxon>
        <taxon>Planctomycetia</taxon>
        <taxon>Pirellulales</taxon>
        <taxon>Pirellulaceae</taxon>
        <taxon>Aureliella</taxon>
    </lineage>
</organism>
<dbReference type="CDD" id="cd02440">
    <property type="entry name" value="AdoMet_MTases"/>
    <property type="match status" value="1"/>
</dbReference>
<dbReference type="InterPro" id="IPR027555">
    <property type="entry name" value="Mo5U34_MeTrfas-like"/>
</dbReference>